<dbReference type="EMBL" id="DVIT01000014">
    <property type="protein sequence ID" value="HIS46689.1"/>
    <property type="molecule type" value="Genomic_DNA"/>
</dbReference>
<dbReference type="GO" id="GO:0005829">
    <property type="term" value="C:cytosol"/>
    <property type="evidence" value="ECO:0007669"/>
    <property type="project" value="TreeGrafter"/>
</dbReference>
<gene>
    <name evidence="4" type="ORF">IAB46_03840</name>
</gene>
<dbReference type="Gene3D" id="1.20.1090.10">
    <property type="entry name" value="Dehydroquinate synthase-like - alpha domain"/>
    <property type="match status" value="1"/>
</dbReference>
<proteinExistence type="predicted"/>
<evidence type="ECO:0000313" key="5">
    <source>
        <dbReference type="Proteomes" id="UP000823927"/>
    </source>
</evidence>
<dbReference type="Gene3D" id="3.40.50.1970">
    <property type="match status" value="1"/>
</dbReference>
<accession>A0A9D1F3M8</accession>
<feature type="domain" description="Alcohol dehydrogenase iron-type/glycerol dehydrogenase GldA" evidence="2">
    <location>
        <begin position="38"/>
        <end position="119"/>
    </location>
</feature>
<dbReference type="AlphaFoldDB" id="A0A9D1F3M8"/>
<evidence type="ECO:0000259" key="3">
    <source>
        <dbReference type="Pfam" id="PF25137"/>
    </source>
</evidence>
<keyword evidence="1" id="KW-0560">Oxidoreductase</keyword>
<dbReference type="Pfam" id="PF25137">
    <property type="entry name" value="ADH_Fe_C"/>
    <property type="match status" value="1"/>
</dbReference>
<reference evidence="4" key="2">
    <citation type="journal article" date="2021" name="PeerJ">
        <title>Extensive microbial diversity within the chicken gut microbiome revealed by metagenomics and culture.</title>
        <authorList>
            <person name="Gilroy R."/>
            <person name="Ravi A."/>
            <person name="Getino M."/>
            <person name="Pursley I."/>
            <person name="Horton D.L."/>
            <person name="Alikhan N.F."/>
            <person name="Baker D."/>
            <person name="Gharbi K."/>
            <person name="Hall N."/>
            <person name="Watson M."/>
            <person name="Adriaenssens E.M."/>
            <person name="Foster-Nyarko E."/>
            <person name="Jarju S."/>
            <person name="Secka A."/>
            <person name="Antonio M."/>
            <person name="Oren A."/>
            <person name="Chaudhuri R.R."/>
            <person name="La Ragione R."/>
            <person name="Hildebrand F."/>
            <person name="Pallen M.J."/>
        </authorList>
    </citation>
    <scope>NUCLEOTIDE SEQUENCE</scope>
    <source>
        <strain evidence="4">CHK178-757</strain>
    </source>
</reference>
<dbReference type="GO" id="GO:1990002">
    <property type="term" value="F:methylglyoxal reductase (NADPH) (acetol producing) activity"/>
    <property type="evidence" value="ECO:0007669"/>
    <property type="project" value="TreeGrafter"/>
</dbReference>
<evidence type="ECO:0000256" key="1">
    <source>
        <dbReference type="ARBA" id="ARBA00023002"/>
    </source>
</evidence>
<dbReference type="CDD" id="cd08187">
    <property type="entry name" value="BDH"/>
    <property type="match status" value="1"/>
</dbReference>
<protein>
    <submittedName>
        <fullName evidence="4">Iron-containing alcohol dehydrogenase</fullName>
    </submittedName>
</protein>
<dbReference type="GO" id="GO:0046872">
    <property type="term" value="F:metal ion binding"/>
    <property type="evidence" value="ECO:0007669"/>
    <property type="project" value="InterPro"/>
</dbReference>
<dbReference type="Pfam" id="PF00465">
    <property type="entry name" value="Fe-ADH"/>
    <property type="match status" value="1"/>
</dbReference>
<dbReference type="PROSITE" id="PS00060">
    <property type="entry name" value="ADH_IRON_2"/>
    <property type="match status" value="1"/>
</dbReference>
<dbReference type="InterPro" id="IPR044731">
    <property type="entry name" value="BDH-like"/>
</dbReference>
<dbReference type="InterPro" id="IPR018211">
    <property type="entry name" value="ADH_Fe_CS"/>
</dbReference>
<sequence>MDNFTWYNPTKIIFGRKTHQQVGQITAAYAKRVLLVYGGGSVIDTAKAIGLGVEDNGDVWDFYNGSRRPQKMAKVGVVLTIPAAGSESSDGSVITNEETKEKLSCCTDFMYPDFAILNPELCYTVPVSQIRAGGADILAHIMERYFVPNDHNDVSDRICEAAMEALITNMPKVLEDPKDYDAWAEMMWLGNIAHNGLLGKGRRDDWASHNIEHELSAIYDVAHGAGLAVVFPAWMRYVYKEHPWRFVQFASRVWHVDVSSMDEDEACLAGIHALEDFFKSVGLATHLSEIGIDDTNIALMAQKACKNHPLGSFKTLYAQDVEEILKIAQ</sequence>
<dbReference type="PANTHER" id="PTHR43633">
    <property type="entry name" value="ALCOHOL DEHYDROGENASE YQHD"/>
    <property type="match status" value="1"/>
</dbReference>
<dbReference type="GO" id="GO:0008106">
    <property type="term" value="F:alcohol dehydrogenase (NADP+) activity"/>
    <property type="evidence" value="ECO:0007669"/>
    <property type="project" value="TreeGrafter"/>
</dbReference>
<dbReference type="InterPro" id="IPR056798">
    <property type="entry name" value="ADH_Fe_C"/>
</dbReference>
<feature type="domain" description="Fe-containing alcohol dehydrogenase-like C-terminal" evidence="3">
    <location>
        <begin position="132"/>
        <end position="327"/>
    </location>
</feature>
<reference evidence="4" key="1">
    <citation type="submission" date="2020-10" db="EMBL/GenBank/DDBJ databases">
        <authorList>
            <person name="Gilroy R."/>
        </authorList>
    </citation>
    <scope>NUCLEOTIDE SEQUENCE</scope>
    <source>
        <strain evidence="4">CHK178-757</strain>
    </source>
</reference>
<dbReference type="SUPFAM" id="SSF56796">
    <property type="entry name" value="Dehydroquinate synthase-like"/>
    <property type="match status" value="1"/>
</dbReference>
<dbReference type="Proteomes" id="UP000823927">
    <property type="component" value="Unassembled WGS sequence"/>
</dbReference>
<evidence type="ECO:0000259" key="2">
    <source>
        <dbReference type="Pfam" id="PF00465"/>
    </source>
</evidence>
<dbReference type="GO" id="GO:1990362">
    <property type="term" value="F:butanol dehydrogenase (NAD+) activity"/>
    <property type="evidence" value="ECO:0007669"/>
    <property type="project" value="InterPro"/>
</dbReference>
<comment type="caution">
    <text evidence="4">The sequence shown here is derived from an EMBL/GenBank/DDBJ whole genome shotgun (WGS) entry which is preliminary data.</text>
</comment>
<evidence type="ECO:0000313" key="4">
    <source>
        <dbReference type="EMBL" id="HIS46689.1"/>
    </source>
</evidence>
<organism evidence="4 5">
    <name type="scientific">Candidatus Scybalocola faecigallinarum</name>
    <dbReference type="NCBI Taxonomy" id="2840941"/>
    <lineage>
        <taxon>Bacteria</taxon>
        <taxon>Bacillati</taxon>
        <taxon>Bacillota</taxon>
        <taxon>Clostridia</taxon>
        <taxon>Lachnospirales</taxon>
        <taxon>Lachnospiraceae</taxon>
        <taxon>Lachnospiraceae incertae sedis</taxon>
        <taxon>Candidatus Scybalocola (ex Gilroy et al. 2021)</taxon>
    </lineage>
</organism>
<dbReference type="InterPro" id="IPR001670">
    <property type="entry name" value="ADH_Fe/GldA"/>
</dbReference>
<dbReference type="PANTHER" id="PTHR43633:SF1">
    <property type="entry name" value="ALCOHOL DEHYDROGENASE YQHD"/>
    <property type="match status" value="1"/>
</dbReference>
<name>A0A9D1F3M8_9FIRM</name>